<feature type="transmembrane region" description="Helical" evidence="10">
    <location>
        <begin position="332"/>
        <end position="350"/>
    </location>
</feature>
<feature type="transmembrane region" description="Helical" evidence="10">
    <location>
        <begin position="393"/>
        <end position="412"/>
    </location>
</feature>
<dbReference type="EMBL" id="CM017322">
    <property type="protein sequence ID" value="KAE8008103.1"/>
    <property type="molecule type" value="Genomic_DNA"/>
</dbReference>
<evidence type="ECO:0000313" key="11">
    <source>
        <dbReference type="EMBL" id="KAE8008103.1"/>
    </source>
</evidence>
<accession>A0A5N6QPI3</accession>
<dbReference type="Proteomes" id="UP000327013">
    <property type="component" value="Chromosome 2"/>
</dbReference>
<keyword evidence="2" id="KW-0813">Transport</keyword>
<feature type="transmembrane region" description="Helical" evidence="10">
    <location>
        <begin position="21"/>
        <end position="40"/>
    </location>
</feature>
<evidence type="ECO:0000256" key="3">
    <source>
        <dbReference type="ARBA" id="ARBA00022475"/>
    </source>
</evidence>
<feature type="transmembrane region" description="Helical" evidence="10">
    <location>
        <begin position="84"/>
        <end position="101"/>
    </location>
</feature>
<dbReference type="InterPro" id="IPR002293">
    <property type="entry name" value="AA/rel_permease1"/>
</dbReference>
<proteinExistence type="inferred from homology"/>
<dbReference type="Gene3D" id="1.20.1740.10">
    <property type="entry name" value="Amino acid/polyamine transporter I"/>
    <property type="match status" value="1"/>
</dbReference>
<dbReference type="AlphaFoldDB" id="A0A5N6QPI3"/>
<keyword evidence="7 10" id="KW-0472">Membrane</keyword>
<evidence type="ECO:0000256" key="5">
    <source>
        <dbReference type="ARBA" id="ARBA00022847"/>
    </source>
</evidence>
<keyword evidence="5" id="KW-0769">Symport</keyword>
<keyword evidence="6 10" id="KW-1133">Transmembrane helix</keyword>
<evidence type="ECO:0000256" key="9">
    <source>
        <dbReference type="SAM" id="MobiDB-lite"/>
    </source>
</evidence>
<feature type="transmembrane region" description="Helical" evidence="10">
    <location>
        <begin position="418"/>
        <end position="436"/>
    </location>
</feature>
<evidence type="ECO:0000256" key="1">
    <source>
        <dbReference type="ARBA" id="ARBA00004651"/>
    </source>
</evidence>
<feature type="transmembrane region" description="Helical" evidence="10">
    <location>
        <begin position="160"/>
        <end position="181"/>
    </location>
</feature>
<evidence type="ECO:0000256" key="8">
    <source>
        <dbReference type="ARBA" id="ARBA00024041"/>
    </source>
</evidence>
<feature type="transmembrane region" description="Helical" evidence="10">
    <location>
        <begin position="52"/>
        <end position="72"/>
    </location>
</feature>
<gene>
    <name evidence="11" type="ORF">FH972_004648</name>
</gene>
<keyword evidence="4 10" id="KW-0812">Transmembrane</keyword>
<evidence type="ECO:0008006" key="13">
    <source>
        <dbReference type="Google" id="ProtNLM"/>
    </source>
</evidence>
<dbReference type="GO" id="GO:0015293">
    <property type="term" value="F:symporter activity"/>
    <property type="evidence" value="ECO:0007669"/>
    <property type="project" value="UniProtKB-KW"/>
</dbReference>
<dbReference type="FunFam" id="1.20.1740.10:FF:000041">
    <property type="entry name" value="Amino acid permease, putative"/>
    <property type="match status" value="1"/>
</dbReference>
<evidence type="ECO:0000256" key="6">
    <source>
        <dbReference type="ARBA" id="ARBA00022989"/>
    </source>
</evidence>
<dbReference type="GO" id="GO:0005886">
    <property type="term" value="C:plasma membrane"/>
    <property type="evidence" value="ECO:0007669"/>
    <property type="project" value="UniProtKB-SubCell"/>
</dbReference>
<feature type="transmembrane region" description="Helical" evidence="10">
    <location>
        <begin position="269"/>
        <end position="286"/>
    </location>
</feature>
<comment type="subcellular location">
    <subcellularLocation>
        <location evidence="1">Cell membrane</location>
        <topology evidence="1">Multi-pass membrane protein</topology>
    </subcellularLocation>
</comment>
<dbReference type="GO" id="GO:0015203">
    <property type="term" value="F:polyamine transmembrane transporter activity"/>
    <property type="evidence" value="ECO:0007669"/>
    <property type="project" value="UniProtKB-ARBA"/>
</dbReference>
<feature type="transmembrane region" description="Helical" evidence="10">
    <location>
        <begin position="356"/>
        <end position="373"/>
    </location>
</feature>
<reference evidence="11 12" key="1">
    <citation type="submission" date="2019-06" db="EMBL/GenBank/DDBJ databases">
        <title>A chromosomal-level reference genome of Carpinus fangiana (Coryloideae, Betulaceae).</title>
        <authorList>
            <person name="Yang X."/>
            <person name="Wang Z."/>
            <person name="Zhang L."/>
            <person name="Hao G."/>
            <person name="Liu J."/>
            <person name="Yang Y."/>
        </authorList>
    </citation>
    <scope>NUCLEOTIDE SEQUENCE [LARGE SCALE GENOMIC DNA]</scope>
    <source>
        <strain evidence="11">Cfa_2016G</strain>
        <tissue evidence="11">Leaf</tissue>
    </source>
</reference>
<dbReference type="PANTHER" id="PTHR45826">
    <property type="entry name" value="POLYAMINE TRANSPORTER PUT1"/>
    <property type="match status" value="1"/>
</dbReference>
<feature type="transmembrane region" description="Helical" evidence="10">
    <location>
        <begin position="137"/>
        <end position="154"/>
    </location>
</feature>
<evidence type="ECO:0000256" key="10">
    <source>
        <dbReference type="SAM" id="Phobius"/>
    </source>
</evidence>
<protein>
    <recommendedName>
        <fullName evidence="13">Amino acid permease/ SLC12A domain-containing protein</fullName>
    </recommendedName>
</protein>
<feature type="region of interest" description="Disordered" evidence="9">
    <location>
        <begin position="481"/>
        <end position="504"/>
    </location>
</feature>
<sequence length="504" mass="55555">MGEEGMVSDEKITTVKTSQKLTLLPLIALIFYEVSGGPFGVEDSVRAGGGPLLSLLGFLIFPLVWSIPEALVTAELATSFPENGGYVIWISSAFGPFWGFQEGFWKWFSGVMDNALYPVLFLDYLKHSFPIFNQLAARIPALLGITFSLTYLNYRGLHIVGFSAVTLAAFSLCPFLVMGILSIPRIRPKQWLVVDFKKVDWRGYFNSMFWNLNYWDKASTLAGEVENPSKTFPKALLGAVVLVVSSYLIPLLAGTGATQSAPGKWSDGYFAEVGMLIGGYWLKWWIQAAAAMSNLGLFEAEMSADAFQLLGMSEMGMLPAVFASRSRHGTPTISILCSATGVVFLSWMSFQEILEFLNFLYAIGMLLEFAAFIKLRIKKPDLHRPYRVPLQTFGVMMLCLPPSLMLVLVMCLASVKTFIVSGAVIVTGGLLYPTLVHAKDRKWARFDADQPPLPPNNTPAEGLSGVSQQHQEVQDEAIVGLLSSSPSTRQESSEMLLEEDLKLE</sequence>
<evidence type="ECO:0000256" key="2">
    <source>
        <dbReference type="ARBA" id="ARBA00022448"/>
    </source>
</evidence>
<dbReference type="Pfam" id="PF13520">
    <property type="entry name" value="AA_permease_2"/>
    <property type="match status" value="1"/>
</dbReference>
<feature type="transmembrane region" description="Helical" evidence="10">
    <location>
        <begin position="235"/>
        <end position="257"/>
    </location>
</feature>
<dbReference type="OrthoDB" id="5982228at2759"/>
<keyword evidence="3" id="KW-1003">Cell membrane</keyword>
<organism evidence="11 12">
    <name type="scientific">Carpinus fangiana</name>
    <dbReference type="NCBI Taxonomy" id="176857"/>
    <lineage>
        <taxon>Eukaryota</taxon>
        <taxon>Viridiplantae</taxon>
        <taxon>Streptophyta</taxon>
        <taxon>Embryophyta</taxon>
        <taxon>Tracheophyta</taxon>
        <taxon>Spermatophyta</taxon>
        <taxon>Magnoliopsida</taxon>
        <taxon>eudicotyledons</taxon>
        <taxon>Gunneridae</taxon>
        <taxon>Pentapetalae</taxon>
        <taxon>rosids</taxon>
        <taxon>fabids</taxon>
        <taxon>Fagales</taxon>
        <taxon>Betulaceae</taxon>
        <taxon>Carpinus</taxon>
    </lineage>
</organism>
<dbReference type="PANTHER" id="PTHR45826:SF17">
    <property type="entry name" value="OS12G0580400 PROTEIN"/>
    <property type="match status" value="1"/>
</dbReference>
<dbReference type="PIRSF" id="PIRSF006060">
    <property type="entry name" value="AA_transporter"/>
    <property type="match status" value="1"/>
</dbReference>
<keyword evidence="12" id="KW-1185">Reference proteome</keyword>
<name>A0A5N6QPI3_9ROSI</name>
<feature type="region of interest" description="Disordered" evidence="9">
    <location>
        <begin position="448"/>
        <end position="467"/>
    </location>
</feature>
<evidence type="ECO:0000256" key="4">
    <source>
        <dbReference type="ARBA" id="ARBA00022692"/>
    </source>
</evidence>
<evidence type="ECO:0000256" key="7">
    <source>
        <dbReference type="ARBA" id="ARBA00023136"/>
    </source>
</evidence>
<comment type="similarity">
    <text evidence="8">Belongs to the amino acid-polyamine-organocation (APC) superfamily. Polyamine:cation symporter (PHS) (TC 2.A.3.12) family.</text>
</comment>
<evidence type="ECO:0000313" key="12">
    <source>
        <dbReference type="Proteomes" id="UP000327013"/>
    </source>
</evidence>
<dbReference type="InterPro" id="IPR044566">
    <property type="entry name" value="RMV1-like"/>
</dbReference>